<protein>
    <submittedName>
        <fullName evidence="3">Uncharacterized protein</fullName>
    </submittedName>
</protein>
<evidence type="ECO:0000256" key="2">
    <source>
        <dbReference type="SAM" id="SignalP"/>
    </source>
</evidence>
<feature type="signal peptide" evidence="2">
    <location>
        <begin position="1"/>
        <end position="28"/>
    </location>
</feature>
<proteinExistence type="predicted"/>
<sequence>MWFLILGRCQHFQSAFVLLCCANMRCRALLSCEGSVAANEHRWAYTSSEAKLQNFQLEYYGKGFPPSVSRIQACEAQASSSQLEFKKSDSTLSPPGDEADFRCLRARRVVNEVNDYGDPKPKNISDASQQEPKAAAEASSPDLSSNSFTTELEIRRVSATESSLLATNPSYNDENQHLSLLDSHAAVSNAAKSLVQKHLPSFLNGDTGRPSFTKDADEPYAPQTRGGVKSCGVAADSASQNTTLRQNIIKHPPLNSLYMVMSKKPLILARAPGTAIDSRVYSQHVRESGIFGVDPKTGEERDGKICAFVSKHFALRPCAVCKPTVPGGIFRSAKKEKGWIQELGGGMNVTFLEERFKMPEAPPFPDPLTWRMHEPRNLYEDGNATDQDRRVKGQA</sequence>
<dbReference type="AlphaFoldDB" id="A0A6A5WYY0"/>
<feature type="region of interest" description="Disordered" evidence="1">
    <location>
        <begin position="114"/>
        <end position="147"/>
    </location>
</feature>
<evidence type="ECO:0000313" key="4">
    <source>
        <dbReference type="Proteomes" id="UP000799779"/>
    </source>
</evidence>
<dbReference type="Proteomes" id="UP000799779">
    <property type="component" value="Unassembled WGS sequence"/>
</dbReference>
<accession>A0A6A5WYY0</accession>
<keyword evidence="2" id="KW-0732">Signal</keyword>
<feature type="chain" id="PRO_5025626123" evidence="2">
    <location>
        <begin position="29"/>
        <end position="395"/>
    </location>
</feature>
<reference evidence="3" key="1">
    <citation type="journal article" date="2020" name="Stud. Mycol.">
        <title>101 Dothideomycetes genomes: a test case for predicting lifestyles and emergence of pathogens.</title>
        <authorList>
            <person name="Haridas S."/>
            <person name="Albert R."/>
            <person name="Binder M."/>
            <person name="Bloem J."/>
            <person name="Labutti K."/>
            <person name="Salamov A."/>
            <person name="Andreopoulos B."/>
            <person name="Baker S."/>
            <person name="Barry K."/>
            <person name="Bills G."/>
            <person name="Bluhm B."/>
            <person name="Cannon C."/>
            <person name="Castanera R."/>
            <person name="Culley D."/>
            <person name="Daum C."/>
            <person name="Ezra D."/>
            <person name="Gonzalez J."/>
            <person name="Henrissat B."/>
            <person name="Kuo A."/>
            <person name="Liang C."/>
            <person name="Lipzen A."/>
            <person name="Lutzoni F."/>
            <person name="Magnuson J."/>
            <person name="Mondo S."/>
            <person name="Nolan M."/>
            <person name="Ohm R."/>
            <person name="Pangilinan J."/>
            <person name="Park H.-J."/>
            <person name="Ramirez L."/>
            <person name="Alfaro M."/>
            <person name="Sun H."/>
            <person name="Tritt A."/>
            <person name="Yoshinaga Y."/>
            <person name="Zwiers L.-H."/>
            <person name="Turgeon B."/>
            <person name="Goodwin S."/>
            <person name="Spatafora J."/>
            <person name="Crous P."/>
            <person name="Grigoriev I."/>
        </authorList>
    </citation>
    <scope>NUCLEOTIDE SEQUENCE</scope>
    <source>
        <strain evidence="3">CBS 123094</strain>
    </source>
</reference>
<dbReference type="EMBL" id="ML977558">
    <property type="protein sequence ID" value="KAF2007063.1"/>
    <property type="molecule type" value="Genomic_DNA"/>
</dbReference>
<organism evidence="3 4">
    <name type="scientific">Amniculicola lignicola CBS 123094</name>
    <dbReference type="NCBI Taxonomy" id="1392246"/>
    <lineage>
        <taxon>Eukaryota</taxon>
        <taxon>Fungi</taxon>
        <taxon>Dikarya</taxon>
        <taxon>Ascomycota</taxon>
        <taxon>Pezizomycotina</taxon>
        <taxon>Dothideomycetes</taxon>
        <taxon>Pleosporomycetidae</taxon>
        <taxon>Pleosporales</taxon>
        <taxon>Amniculicolaceae</taxon>
        <taxon>Amniculicola</taxon>
    </lineage>
</organism>
<name>A0A6A5WYY0_9PLEO</name>
<evidence type="ECO:0000256" key="1">
    <source>
        <dbReference type="SAM" id="MobiDB-lite"/>
    </source>
</evidence>
<keyword evidence="4" id="KW-1185">Reference proteome</keyword>
<gene>
    <name evidence="3" type="ORF">P154DRAFT_529445</name>
</gene>
<evidence type="ECO:0000313" key="3">
    <source>
        <dbReference type="EMBL" id="KAF2007063.1"/>
    </source>
</evidence>